<protein>
    <submittedName>
        <fullName evidence="1">Uncharacterized protein</fullName>
    </submittedName>
</protein>
<keyword evidence="2" id="KW-1185">Reference proteome</keyword>
<dbReference type="EMBL" id="QUNS01000003">
    <property type="protein sequence ID" value="REH52363.1"/>
    <property type="molecule type" value="Genomic_DNA"/>
</dbReference>
<name>A0A3E0I0Y7_9FLAO</name>
<organism evidence="1 2">
    <name type="scientific">Tenacibaculum gallaicum</name>
    <dbReference type="NCBI Taxonomy" id="561505"/>
    <lineage>
        <taxon>Bacteria</taxon>
        <taxon>Pseudomonadati</taxon>
        <taxon>Bacteroidota</taxon>
        <taxon>Flavobacteriia</taxon>
        <taxon>Flavobacteriales</taxon>
        <taxon>Flavobacteriaceae</taxon>
        <taxon>Tenacibaculum</taxon>
    </lineage>
</organism>
<reference evidence="1 2" key="1">
    <citation type="submission" date="2018-08" db="EMBL/GenBank/DDBJ databases">
        <title>Genomic Encyclopedia of Type Strains, Phase IV (KMG-IV): sequencing the most valuable type-strain genomes for metagenomic binning, comparative biology and taxonomic classification.</title>
        <authorList>
            <person name="Goeker M."/>
        </authorList>
    </citation>
    <scope>NUCLEOTIDE SEQUENCE [LARGE SCALE GENOMIC DNA]</scope>
    <source>
        <strain evidence="1 2">DSM 18841</strain>
    </source>
</reference>
<evidence type="ECO:0000313" key="1">
    <source>
        <dbReference type="EMBL" id="REH52363.1"/>
    </source>
</evidence>
<sequence>MNTFKYRNSIRKHVTSTVMYSVQNPFYRDPELLILNP</sequence>
<evidence type="ECO:0000313" key="2">
    <source>
        <dbReference type="Proteomes" id="UP000256884"/>
    </source>
</evidence>
<comment type="caution">
    <text evidence="1">The sequence shown here is derived from an EMBL/GenBank/DDBJ whole genome shotgun (WGS) entry which is preliminary data.</text>
</comment>
<gene>
    <name evidence="1" type="ORF">C7448_10395</name>
</gene>
<dbReference type="Proteomes" id="UP000256884">
    <property type="component" value="Unassembled WGS sequence"/>
</dbReference>
<dbReference type="AlphaFoldDB" id="A0A3E0I0Y7"/>
<accession>A0A3E0I0Y7</accession>
<proteinExistence type="predicted"/>